<comment type="similarity">
    <text evidence="2">Belongs to the SurE nucleotidase family.</text>
</comment>
<feature type="signal peptide" evidence="6">
    <location>
        <begin position="1"/>
        <end position="24"/>
    </location>
</feature>
<dbReference type="SUPFAM" id="SSF64167">
    <property type="entry name" value="SurE-like"/>
    <property type="match status" value="1"/>
</dbReference>
<dbReference type="PANTHER" id="PTHR30457:SF0">
    <property type="entry name" value="PHOSPHATASE, PUTATIVE (AFU_ORTHOLOGUE AFUA_4G01070)-RELATED"/>
    <property type="match status" value="1"/>
</dbReference>
<feature type="chain" id="PRO_5038765236" description="5'-nucleotidase" evidence="6">
    <location>
        <begin position="25"/>
        <end position="290"/>
    </location>
</feature>
<accession>A0A5M3X3Z6</accession>
<dbReference type="EMBL" id="BLAE01000103">
    <property type="protein sequence ID" value="GES16485.1"/>
    <property type="molecule type" value="Genomic_DNA"/>
</dbReference>
<dbReference type="Pfam" id="PF01975">
    <property type="entry name" value="SurE"/>
    <property type="match status" value="1"/>
</dbReference>
<dbReference type="GO" id="GO:0008253">
    <property type="term" value="F:5'-nucleotidase activity"/>
    <property type="evidence" value="ECO:0007669"/>
    <property type="project" value="UniProtKB-EC"/>
</dbReference>
<evidence type="ECO:0000313" key="9">
    <source>
        <dbReference type="Proteomes" id="UP000331127"/>
    </source>
</evidence>
<organism evidence="8 9">
    <name type="scientific">Acrocarpospora macrocephala</name>
    <dbReference type="NCBI Taxonomy" id="150177"/>
    <lineage>
        <taxon>Bacteria</taxon>
        <taxon>Bacillati</taxon>
        <taxon>Actinomycetota</taxon>
        <taxon>Actinomycetes</taxon>
        <taxon>Streptosporangiales</taxon>
        <taxon>Streptosporangiaceae</taxon>
        <taxon>Acrocarpospora</taxon>
    </lineage>
</organism>
<feature type="domain" description="Survival protein SurE-like phosphatase/nucleotidase" evidence="7">
    <location>
        <begin position="33"/>
        <end position="212"/>
    </location>
</feature>
<evidence type="ECO:0000256" key="1">
    <source>
        <dbReference type="ARBA" id="ARBA00000815"/>
    </source>
</evidence>
<dbReference type="Gene3D" id="3.40.1210.10">
    <property type="entry name" value="Survival protein SurE-like phosphatase/nucleotidase"/>
    <property type="match status" value="1"/>
</dbReference>
<evidence type="ECO:0000259" key="7">
    <source>
        <dbReference type="Pfam" id="PF01975"/>
    </source>
</evidence>
<dbReference type="RefSeq" id="WP_170323059.1">
    <property type="nucleotide sequence ID" value="NZ_BAAAHL010000052.1"/>
</dbReference>
<reference evidence="8 9" key="1">
    <citation type="submission" date="2019-10" db="EMBL/GenBank/DDBJ databases">
        <title>Whole genome shotgun sequence of Acrocarpospora macrocephala NBRC 16266.</title>
        <authorList>
            <person name="Ichikawa N."/>
            <person name="Kimura A."/>
            <person name="Kitahashi Y."/>
            <person name="Komaki H."/>
            <person name="Oguchi A."/>
        </authorList>
    </citation>
    <scope>NUCLEOTIDE SEQUENCE [LARGE SCALE GENOMIC DNA]</scope>
    <source>
        <strain evidence="8 9">NBRC 16266</strain>
    </source>
</reference>
<evidence type="ECO:0000256" key="3">
    <source>
        <dbReference type="ARBA" id="ARBA00012643"/>
    </source>
</evidence>
<proteinExistence type="inferred from homology"/>
<keyword evidence="9" id="KW-1185">Reference proteome</keyword>
<evidence type="ECO:0000256" key="4">
    <source>
        <dbReference type="ARBA" id="ARBA00022723"/>
    </source>
</evidence>
<keyword evidence="4" id="KW-0479">Metal-binding</keyword>
<sequence length="290" mass="29557">MFRRILLIPALLVSMLTLANPVQAQATPPSLRILLTNDDGYASTYTQALRTALIAAGHQVTIVAPAADASAVGTSINIRFGTTLTASQVSPGVWSVAGSPADAVAFGVNTVFAGNPPDLVVSGPNPGENVASLANHSGTVGAAVTALAAGLPSIALSVARDGSAFPTMTQATAFAVKLVNRLAVTQQNGRLLPPHTGLNVNYPIVTTGQVKTASLGLSLPITTAYAPATDVCPTCFRILPVFSTTPDPDNNSDRTLLTAGNVTITAIDGSWEAGPVVTALVRARVNSLTP</sequence>
<dbReference type="AlphaFoldDB" id="A0A5M3X3Z6"/>
<gene>
    <name evidence="8" type="ORF">Amac_100830</name>
</gene>
<evidence type="ECO:0000256" key="2">
    <source>
        <dbReference type="ARBA" id="ARBA00011062"/>
    </source>
</evidence>
<evidence type="ECO:0000256" key="6">
    <source>
        <dbReference type="SAM" id="SignalP"/>
    </source>
</evidence>
<dbReference type="InterPro" id="IPR002828">
    <property type="entry name" value="SurE-like_Pase/nucleotidase"/>
</dbReference>
<dbReference type="PANTHER" id="PTHR30457">
    <property type="entry name" value="5'-NUCLEOTIDASE SURE"/>
    <property type="match status" value="1"/>
</dbReference>
<name>A0A5M3X3Z6_9ACTN</name>
<comment type="caution">
    <text evidence="8">The sequence shown here is derived from an EMBL/GenBank/DDBJ whole genome shotgun (WGS) entry which is preliminary data.</text>
</comment>
<evidence type="ECO:0000313" key="8">
    <source>
        <dbReference type="EMBL" id="GES16485.1"/>
    </source>
</evidence>
<dbReference type="InterPro" id="IPR030048">
    <property type="entry name" value="SurE"/>
</dbReference>
<protein>
    <recommendedName>
        <fullName evidence="3">5'-nucleotidase</fullName>
        <ecNumber evidence="3">3.1.3.5</ecNumber>
    </recommendedName>
</protein>
<dbReference type="EC" id="3.1.3.5" evidence="3"/>
<dbReference type="GO" id="GO:0046872">
    <property type="term" value="F:metal ion binding"/>
    <property type="evidence" value="ECO:0007669"/>
    <property type="project" value="UniProtKB-KW"/>
</dbReference>
<dbReference type="InterPro" id="IPR036523">
    <property type="entry name" value="SurE-like_sf"/>
</dbReference>
<dbReference type="Proteomes" id="UP000331127">
    <property type="component" value="Unassembled WGS sequence"/>
</dbReference>
<keyword evidence="6" id="KW-0732">Signal</keyword>
<evidence type="ECO:0000256" key="5">
    <source>
        <dbReference type="ARBA" id="ARBA00022801"/>
    </source>
</evidence>
<comment type="catalytic activity">
    <reaction evidence="1">
        <text>a ribonucleoside 5'-phosphate + H2O = a ribonucleoside + phosphate</text>
        <dbReference type="Rhea" id="RHEA:12484"/>
        <dbReference type="ChEBI" id="CHEBI:15377"/>
        <dbReference type="ChEBI" id="CHEBI:18254"/>
        <dbReference type="ChEBI" id="CHEBI:43474"/>
        <dbReference type="ChEBI" id="CHEBI:58043"/>
        <dbReference type="EC" id="3.1.3.5"/>
    </reaction>
</comment>
<keyword evidence="5" id="KW-0378">Hydrolase</keyword>